<dbReference type="RefSeq" id="WP_047234474.1">
    <property type="nucleotide sequence ID" value="NZ_JNBQ01000046.1"/>
</dbReference>
<evidence type="ECO:0000313" key="1">
    <source>
        <dbReference type="EMBL" id="KLN33098.1"/>
    </source>
</evidence>
<keyword evidence="2" id="KW-1185">Reference proteome</keyword>
<dbReference type="InterPro" id="IPR021441">
    <property type="entry name" value="DUF3090"/>
</dbReference>
<evidence type="ECO:0000313" key="2">
    <source>
        <dbReference type="Proteomes" id="UP000035265"/>
    </source>
</evidence>
<accession>A0A0H2KIT4</accession>
<dbReference type="STRING" id="264251.FB00_19345"/>
<name>A0A0H2KIT4_9MICO</name>
<dbReference type="EMBL" id="JNBQ01000046">
    <property type="protein sequence ID" value="KLN33098.1"/>
    <property type="molecule type" value="Genomic_DNA"/>
</dbReference>
<gene>
    <name evidence="1" type="ORF">FB00_19345</name>
</gene>
<dbReference type="NCBIfam" id="TIGR03847">
    <property type="entry name" value="conserved hypothetical protein"/>
    <property type="match status" value="1"/>
</dbReference>
<protein>
    <recommendedName>
        <fullName evidence="3">DUF3090 domain-containing protein</fullName>
    </recommendedName>
</protein>
<evidence type="ECO:0008006" key="3">
    <source>
        <dbReference type="Google" id="ProtNLM"/>
    </source>
</evidence>
<proteinExistence type="predicted"/>
<organism evidence="1 2">
    <name type="scientific">Cellulosimicrobium funkei</name>
    <dbReference type="NCBI Taxonomy" id="264251"/>
    <lineage>
        <taxon>Bacteria</taxon>
        <taxon>Bacillati</taxon>
        <taxon>Actinomycetota</taxon>
        <taxon>Actinomycetes</taxon>
        <taxon>Micrococcales</taxon>
        <taxon>Promicromonosporaceae</taxon>
        <taxon>Cellulosimicrobium</taxon>
    </lineage>
</organism>
<reference evidence="1 2" key="1">
    <citation type="submission" date="2014-05" db="EMBL/GenBank/DDBJ databases">
        <title>Cellulosimicrobium funkei U11 genome.</title>
        <authorList>
            <person name="Hu C."/>
            <person name="Gong Y."/>
            <person name="Wan W."/>
            <person name="Jiang M."/>
        </authorList>
    </citation>
    <scope>NUCLEOTIDE SEQUENCE [LARGE SCALE GENOMIC DNA]</scope>
    <source>
        <strain evidence="1 2">U11</strain>
    </source>
</reference>
<dbReference type="PATRIC" id="fig|264251.5.peg.3920"/>
<comment type="caution">
    <text evidence="1">The sequence shown here is derived from an EMBL/GenBank/DDBJ whole genome shotgun (WGS) entry which is preliminary data.</text>
</comment>
<dbReference type="AlphaFoldDB" id="A0A0H2KIT4"/>
<dbReference type="Proteomes" id="UP000035265">
    <property type="component" value="Unassembled WGS sequence"/>
</dbReference>
<sequence>MPTLVHEHDWPDRVVVGTVGMPGSRTFYLQARTGTRTTSVALEKEQSAVLADTIQRLLDELMEAPDNRYSVPVDVPAELVDDDPLDLPVEEEFRAGSMRLSWDPRTAEVVVEAFPFVDEDDDLDPDADEPEPAESFLIRMPVGTARAFAQRTRAVVQAGRPICTRCGRPIDPDGHECVPPDEA</sequence>
<dbReference type="Pfam" id="PF11290">
    <property type="entry name" value="DUF3090"/>
    <property type="match status" value="1"/>
</dbReference>